<sequence length="32" mass="3380">HASPAPKRDSIQISKNNELGGRRTKKGGGAFT</sequence>
<keyword evidence="3" id="KW-1185">Reference proteome</keyword>
<reference evidence="2" key="4">
    <citation type="submission" date="2019-03" db="UniProtKB">
        <authorList>
            <consortium name="EnsemblPlants"/>
        </authorList>
    </citation>
    <scope>IDENTIFICATION</scope>
</reference>
<protein>
    <submittedName>
        <fullName evidence="2">Uncharacterized protein</fullName>
    </submittedName>
</protein>
<dbReference type="EnsemblPlants" id="AET1Gv20311000.3">
    <property type="protein sequence ID" value="AET1Gv20311000.3"/>
    <property type="gene ID" value="AET1Gv20311000"/>
</dbReference>
<feature type="compositionally biased region" description="Basic and acidic residues" evidence="1">
    <location>
        <begin position="1"/>
        <end position="10"/>
    </location>
</feature>
<evidence type="ECO:0000256" key="1">
    <source>
        <dbReference type="SAM" id="MobiDB-lite"/>
    </source>
</evidence>
<feature type="region of interest" description="Disordered" evidence="1">
    <location>
        <begin position="1"/>
        <end position="32"/>
    </location>
</feature>
<reference evidence="2" key="5">
    <citation type="journal article" date="2021" name="G3 (Bethesda)">
        <title>Aegilops tauschii genome assembly Aet v5.0 features greater sequence contiguity and improved annotation.</title>
        <authorList>
            <person name="Wang L."/>
            <person name="Zhu T."/>
            <person name="Rodriguez J.C."/>
            <person name="Deal K.R."/>
            <person name="Dubcovsky J."/>
            <person name="McGuire P.E."/>
            <person name="Lux T."/>
            <person name="Spannagl M."/>
            <person name="Mayer K.F.X."/>
            <person name="Baldrich P."/>
            <person name="Meyers B.C."/>
            <person name="Huo N."/>
            <person name="Gu Y.Q."/>
            <person name="Zhou H."/>
            <person name="Devos K.M."/>
            <person name="Bennetzen J.L."/>
            <person name="Unver T."/>
            <person name="Budak H."/>
            <person name="Gulick P.J."/>
            <person name="Galiba G."/>
            <person name="Kalapos B."/>
            <person name="Nelson D.R."/>
            <person name="Li P."/>
            <person name="You F.M."/>
            <person name="Luo M.C."/>
            <person name="Dvorak J."/>
        </authorList>
    </citation>
    <scope>NUCLEOTIDE SEQUENCE [LARGE SCALE GENOMIC DNA]</scope>
    <source>
        <strain evidence="2">cv. AL8/78</strain>
    </source>
</reference>
<dbReference type="Gramene" id="AET1Gv20311000.3">
    <property type="protein sequence ID" value="AET1Gv20311000.3"/>
    <property type="gene ID" value="AET1Gv20311000"/>
</dbReference>
<accession>A0A452Y6M8</accession>
<evidence type="ECO:0000313" key="2">
    <source>
        <dbReference type="EnsemblPlants" id="AET1Gv20311000.3"/>
    </source>
</evidence>
<reference evidence="2" key="3">
    <citation type="journal article" date="2017" name="Nature">
        <title>Genome sequence of the progenitor of the wheat D genome Aegilops tauschii.</title>
        <authorList>
            <person name="Luo M.C."/>
            <person name="Gu Y.Q."/>
            <person name="Puiu D."/>
            <person name="Wang H."/>
            <person name="Twardziok S.O."/>
            <person name="Deal K.R."/>
            <person name="Huo N."/>
            <person name="Zhu T."/>
            <person name="Wang L."/>
            <person name="Wang Y."/>
            <person name="McGuire P.E."/>
            <person name="Liu S."/>
            <person name="Long H."/>
            <person name="Ramasamy R.K."/>
            <person name="Rodriguez J.C."/>
            <person name="Van S.L."/>
            <person name="Yuan L."/>
            <person name="Wang Z."/>
            <person name="Xia Z."/>
            <person name="Xiao L."/>
            <person name="Anderson O.D."/>
            <person name="Ouyang S."/>
            <person name="Liang Y."/>
            <person name="Zimin A.V."/>
            <person name="Pertea G."/>
            <person name="Qi P."/>
            <person name="Bennetzen J.L."/>
            <person name="Dai X."/>
            <person name="Dawson M.W."/>
            <person name="Muller H.G."/>
            <person name="Kugler K."/>
            <person name="Rivarola-Duarte L."/>
            <person name="Spannagl M."/>
            <person name="Mayer K.F.X."/>
            <person name="Lu F.H."/>
            <person name="Bevan M.W."/>
            <person name="Leroy P."/>
            <person name="Li P."/>
            <person name="You F.M."/>
            <person name="Sun Q."/>
            <person name="Liu Z."/>
            <person name="Lyons E."/>
            <person name="Wicker T."/>
            <person name="Salzberg S.L."/>
            <person name="Devos K.M."/>
            <person name="Dvorak J."/>
        </authorList>
    </citation>
    <scope>NUCLEOTIDE SEQUENCE [LARGE SCALE GENOMIC DNA]</scope>
    <source>
        <strain evidence="2">cv. AL8/78</strain>
    </source>
</reference>
<organism evidence="2 3">
    <name type="scientific">Aegilops tauschii subsp. strangulata</name>
    <name type="common">Goatgrass</name>
    <dbReference type="NCBI Taxonomy" id="200361"/>
    <lineage>
        <taxon>Eukaryota</taxon>
        <taxon>Viridiplantae</taxon>
        <taxon>Streptophyta</taxon>
        <taxon>Embryophyta</taxon>
        <taxon>Tracheophyta</taxon>
        <taxon>Spermatophyta</taxon>
        <taxon>Magnoliopsida</taxon>
        <taxon>Liliopsida</taxon>
        <taxon>Poales</taxon>
        <taxon>Poaceae</taxon>
        <taxon>BOP clade</taxon>
        <taxon>Pooideae</taxon>
        <taxon>Triticodae</taxon>
        <taxon>Triticeae</taxon>
        <taxon>Triticinae</taxon>
        <taxon>Aegilops</taxon>
    </lineage>
</organism>
<evidence type="ECO:0000313" key="3">
    <source>
        <dbReference type="Proteomes" id="UP000015105"/>
    </source>
</evidence>
<dbReference type="AlphaFoldDB" id="A0A452Y6M8"/>
<proteinExistence type="predicted"/>
<name>A0A452Y6M8_AEGTS</name>
<reference evidence="3" key="2">
    <citation type="journal article" date="2017" name="Nat. Plants">
        <title>The Aegilops tauschii genome reveals multiple impacts of transposons.</title>
        <authorList>
            <person name="Zhao G."/>
            <person name="Zou C."/>
            <person name="Li K."/>
            <person name="Wang K."/>
            <person name="Li T."/>
            <person name="Gao L."/>
            <person name="Zhang X."/>
            <person name="Wang H."/>
            <person name="Yang Z."/>
            <person name="Liu X."/>
            <person name="Jiang W."/>
            <person name="Mao L."/>
            <person name="Kong X."/>
            <person name="Jiao Y."/>
            <person name="Jia J."/>
        </authorList>
    </citation>
    <scope>NUCLEOTIDE SEQUENCE [LARGE SCALE GENOMIC DNA]</scope>
    <source>
        <strain evidence="3">cv. AL8/78</strain>
    </source>
</reference>
<dbReference type="Proteomes" id="UP000015105">
    <property type="component" value="Chromosome 1D"/>
</dbReference>
<reference evidence="3" key="1">
    <citation type="journal article" date="2014" name="Science">
        <title>Ancient hybridizations among the ancestral genomes of bread wheat.</title>
        <authorList>
            <consortium name="International Wheat Genome Sequencing Consortium,"/>
            <person name="Marcussen T."/>
            <person name="Sandve S.R."/>
            <person name="Heier L."/>
            <person name="Spannagl M."/>
            <person name="Pfeifer M."/>
            <person name="Jakobsen K.S."/>
            <person name="Wulff B.B."/>
            <person name="Steuernagel B."/>
            <person name="Mayer K.F."/>
            <person name="Olsen O.A."/>
        </authorList>
    </citation>
    <scope>NUCLEOTIDE SEQUENCE [LARGE SCALE GENOMIC DNA]</scope>
    <source>
        <strain evidence="3">cv. AL8/78</strain>
    </source>
</reference>